<protein>
    <submittedName>
        <fullName evidence="2">DUF4845 domain-containing protein</fullName>
    </submittedName>
</protein>
<keyword evidence="1" id="KW-1133">Transmembrane helix</keyword>
<keyword evidence="1" id="KW-0472">Membrane</keyword>
<dbReference type="RefSeq" id="WP_076032048.1">
    <property type="nucleotide sequence ID" value="NZ_CP016896.1"/>
</dbReference>
<evidence type="ECO:0000313" key="3">
    <source>
        <dbReference type="Proteomes" id="UP000185674"/>
    </source>
</evidence>
<accession>A0A1P8EF05</accession>
<dbReference type="Pfam" id="PF16137">
    <property type="entry name" value="DUF4845"/>
    <property type="match status" value="1"/>
</dbReference>
<dbReference type="InterPro" id="IPR032314">
    <property type="entry name" value="DUF4845"/>
</dbReference>
<reference evidence="2 3" key="1">
    <citation type="submission" date="2016-08" db="EMBL/GenBank/DDBJ databases">
        <title>Complete genome sequence of Acinetobacter baylyi strain GFJ2.</title>
        <authorList>
            <person name="Tabata M."/>
            <person name="Kuboki S."/>
            <person name="Gibu N."/>
            <person name="Kinouchi Y."/>
            <person name="Vangnai A."/>
            <person name="Kasai D."/>
            <person name="Fukuda M."/>
        </authorList>
    </citation>
    <scope>NUCLEOTIDE SEQUENCE [LARGE SCALE GENOMIC DNA]</scope>
    <source>
        <strain evidence="2 3">GFJ2</strain>
    </source>
</reference>
<organism evidence="2 3">
    <name type="scientific">Acinetobacter soli</name>
    <dbReference type="NCBI Taxonomy" id="487316"/>
    <lineage>
        <taxon>Bacteria</taxon>
        <taxon>Pseudomonadati</taxon>
        <taxon>Pseudomonadota</taxon>
        <taxon>Gammaproteobacteria</taxon>
        <taxon>Moraxellales</taxon>
        <taxon>Moraxellaceae</taxon>
        <taxon>Acinetobacter</taxon>
    </lineage>
</organism>
<gene>
    <name evidence="2" type="ORF">BEN76_01615</name>
</gene>
<dbReference type="STRING" id="487316.BEN76_01615"/>
<dbReference type="eggNOG" id="ENOG5033AQ8">
    <property type="taxonomic scope" value="Bacteria"/>
</dbReference>
<keyword evidence="1" id="KW-0812">Transmembrane</keyword>
<dbReference type="EMBL" id="CP016896">
    <property type="protein sequence ID" value="APV34785.1"/>
    <property type="molecule type" value="Genomic_DNA"/>
</dbReference>
<evidence type="ECO:0000256" key="1">
    <source>
        <dbReference type="SAM" id="Phobius"/>
    </source>
</evidence>
<dbReference type="AlphaFoldDB" id="A0A1P8EF05"/>
<proteinExistence type="predicted"/>
<name>A0A1P8EF05_9GAMM</name>
<evidence type="ECO:0000313" key="2">
    <source>
        <dbReference type="EMBL" id="APV34785.1"/>
    </source>
</evidence>
<dbReference type="Proteomes" id="UP000185674">
    <property type="component" value="Chromosome"/>
</dbReference>
<sequence length="124" mass="14337">MRKSQWGASYLGVFLGIIVFALVLKAAVAVAPVYWDDRIINNQIDALMRESPRNIAVDKFVTQMNQRLDMNSVRDVRFNEIAKVTNKGGLRVSKQYEVRRPFLFNIDLVIKFEKNFEQNAVQTQ</sequence>
<feature type="transmembrane region" description="Helical" evidence="1">
    <location>
        <begin position="12"/>
        <end position="35"/>
    </location>
</feature>
<dbReference type="KEGG" id="asol:BEN76_01615"/>